<dbReference type="Pfam" id="PF13845">
    <property type="entry name" value="Septum_form"/>
    <property type="match status" value="1"/>
</dbReference>
<gene>
    <name evidence="4" type="ORF">FYJ87_02040</name>
</gene>
<feature type="signal peptide" evidence="2">
    <location>
        <begin position="1"/>
        <end position="35"/>
    </location>
</feature>
<evidence type="ECO:0000259" key="3">
    <source>
        <dbReference type="Pfam" id="PF13845"/>
    </source>
</evidence>
<dbReference type="RefSeq" id="WP_148811506.1">
    <property type="nucleotide sequence ID" value="NZ_VSZI01000001.1"/>
</dbReference>
<protein>
    <recommendedName>
        <fullName evidence="3">Septum formation-related domain-containing protein</fullName>
    </recommendedName>
</protein>
<feature type="chain" id="PRO_5038874090" description="Septum formation-related domain-containing protein" evidence="2">
    <location>
        <begin position="36"/>
        <end position="348"/>
    </location>
</feature>
<comment type="caution">
    <text evidence="4">The sequence shown here is derived from an EMBL/GenBank/DDBJ whole genome shotgun (WGS) entry which is preliminary data.</text>
</comment>
<keyword evidence="2" id="KW-0732">Signal</keyword>
<dbReference type="AlphaFoldDB" id="A0A5D4FWZ4"/>
<sequence length="348" mass="37852">MSISHATWTRRMRSVTVMTLAALCGGVAAGAYTYAADSNAGPTIAPPANEAEAPEVRVAAFTNADTGQCVNWTRTPSGQNTDFLTVDCKKPHRFEVSAREDLRTYPSSEFGAKGALPDVKRQAELSQELCVGPTMRYLEGKLDPNGRYAISPILPPESSWAEGDRTMLCGVMVQDAEGKSVETTGLAAEQDQSRVYEPDTCVQVQGRSTRVVPCSEDHTWQVTHQVDLGKIFNGDEWPDIKRQNDALNKICTEQAENYMGGEENLYQSTLTPFWTTQPEESWVTGSRQANCALIATEGDGFATLKGDVRQQFTVNGKPPKTPPKRLPKRSEAPAPAPEDANAEGNPAP</sequence>
<feature type="domain" description="Septum formation-related" evidence="3">
    <location>
        <begin position="66"/>
        <end position="291"/>
    </location>
</feature>
<evidence type="ECO:0000256" key="1">
    <source>
        <dbReference type="SAM" id="MobiDB-lite"/>
    </source>
</evidence>
<evidence type="ECO:0000313" key="5">
    <source>
        <dbReference type="Proteomes" id="UP000324726"/>
    </source>
</evidence>
<evidence type="ECO:0000313" key="4">
    <source>
        <dbReference type="EMBL" id="TYR19799.1"/>
    </source>
</evidence>
<reference evidence="4 5" key="1">
    <citation type="submission" date="2019-08" db="EMBL/GenBank/DDBJ databases">
        <title>Draft genome of C. urealyticum strain VH4248.</title>
        <authorList>
            <person name="Navas J."/>
        </authorList>
    </citation>
    <scope>NUCLEOTIDE SEQUENCE [LARGE SCALE GENOMIC DNA]</scope>
    <source>
        <strain evidence="4 5">VH4248</strain>
    </source>
</reference>
<feature type="region of interest" description="Disordered" evidence="1">
    <location>
        <begin position="307"/>
        <end position="348"/>
    </location>
</feature>
<organism evidence="4 5">
    <name type="scientific">Corynebacterium urealyticum</name>
    <dbReference type="NCBI Taxonomy" id="43771"/>
    <lineage>
        <taxon>Bacteria</taxon>
        <taxon>Bacillati</taxon>
        <taxon>Actinomycetota</taxon>
        <taxon>Actinomycetes</taxon>
        <taxon>Mycobacteriales</taxon>
        <taxon>Corynebacteriaceae</taxon>
        <taxon>Corynebacterium</taxon>
    </lineage>
</organism>
<name>A0A5D4FWZ4_9CORY</name>
<dbReference type="EMBL" id="VSZI01000001">
    <property type="protein sequence ID" value="TYR19799.1"/>
    <property type="molecule type" value="Genomic_DNA"/>
</dbReference>
<evidence type="ECO:0000256" key="2">
    <source>
        <dbReference type="SAM" id="SignalP"/>
    </source>
</evidence>
<accession>A0A5D4FWZ4</accession>
<dbReference type="InterPro" id="IPR026004">
    <property type="entry name" value="Septum_form"/>
</dbReference>
<dbReference type="Proteomes" id="UP000324726">
    <property type="component" value="Unassembled WGS sequence"/>
</dbReference>
<feature type="compositionally biased region" description="Low complexity" evidence="1">
    <location>
        <begin position="337"/>
        <end position="348"/>
    </location>
</feature>
<proteinExistence type="predicted"/>